<evidence type="ECO:0000256" key="5">
    <source>
        <dbReference type="PROSITE-ProRule" id="PRU01240"/>
    </source>
</evidence>
<dbReference type="AlphaFoldDB" id="A0A9P4X9N4"/>
<dbReference type="PANTHER" id="PTHR43806">
    <property type="entry name" value="PEPTIDASE S8"/>
    <property type="match status" value="1"/>
</dbReference>
<dbReference type="InterPro" id="IPR056002">
    <property type="entry name" value="DUF7580"/>
</dbReference>
<dbReference type="PRINTS" id="PR00723">
    <property type="entry name" value="SUBTILISIN"/>
</dbReference>
<keyword evidence="3" id="KW-0378">Hydrolase</keyword>
<sequence>MSLSDAKTIVPALTSFNKRIGSILRIHLHDVTPVAENLELSSETLYEDKRKLIDAFIMSLERHMACCERRREHHMLLQGAGQSWRAEDKSLISLLLSSCGDPTGWQEIECLSDGGLPGDEHDKVQLRPLQSLCEDITVAQCFNEVLNLLLLEGTLYKQPRKQKRAQRRAMVQVKTLEELIEKQHFSPIRSCSLSAKSFTIQEKRELSLNLGWCFFYLFDCPWTQSGWSADTISLLLSATGSSSSLEFQTPPYIRCDPQCTSSEKDENDPSNIMGDSVFLGLGKLLMEVELGRRITETEIDGRGRPNLWLTLCKVLDDEMGYTYTNSDYLEAIEGCLELHRSKFDPESEQSTTKPAKVIYDSIVAYLEKDLARYRKRSKKRRRSVSCPPMDLDLSIKSTAELMPVRITMFRDEKTDNSHVGSCEDVSAPNFKDSRRHWNNQVSRIQPEEAAIVAGQESKQITKRARISTDDSASEFRRVAISSLLNTTTAFPPVPTRFVRIFDDLEPDTSLADSRTVSSTKTFLENMTSFIDAYVPRVYTSHKRIKVCIIDSGIDITHPSLRAAKRMGNLGEMKSFKGDSGDLNDEIGHGTHIAELVLKLAPEAILCVAKVAVKRVMPQEDTNLISKAIQWALTQDVDIISLSLGLDLLDPELDAAINKAIAAGKIVLAAAGNDGNNKPRAHPGRNRNVLCIHASNGKGKDGGISPRALDNDDNFMTLGTAIPLSWKGKEVVKSGTSFATVVAAAIAADALAIISRDGLLNEDQLKRLYSCDGMRLIFALLSSQSDNGYKYVAPWNLWVGDRSSELIRHQILEALRR</sequence>
<dbReference type="PROSITE" id="PS00136">
    <property type="entry name" value="SUBTILASE_ASP"/>
    <property type="match status" value="1"/>
</dbReference>
<organism evidence="8 9">
    <name type="scientific">Trichoderma lentiforme</name>
    <dbReference type="NCBI Taxonomy" id="1567552"/>
    <lineage>
        <taxon>Eukaryota</taxon>
        <taxon>Fungi</taxon>
        <taxon>Dikarya</taxon>
        <taxon>Ascomycota</taxon>
        <taxon>Pezizomycotina</taxon>
        <taxon>Sordariomycetes</taxon>
        <taxon>Hypocreomycetidae</taxon>
        <taxon>Hypocreales</taxon>
        <taxon>Hypocreaceae</taxon>
        <taxon>Trichoderma</taxon>
    </lineage>
</organism>
<feature type="domain" description="Peptidase S8/S53" evidence="6">
    <location>
        <begin position="542"/>
        <end position="766"/>
    </location>
</feature>
<protein>
    <submittedName>
        <fullName evidence="8">Intracellular serine protease</fullName>
    </submittedName>
</protein>
<dbReference type="InterPro" id="IPR050131">
    <property type="entry name" value="Peptidase_S8_subtilisin-like"/>
</dbReference>
<evidence type="ECO:0000313" key="9">
    <source>
        <dbReference type="Proteomes" id="UP000801864"/>
    </source>
</evidence>
<dbReference type="GO" id="GO:0004252">
    <property type="term" value="F:serine-type endopeptidase activity"/>
    <property type="evidence" value="ECO:0007669"/>
    <property type="project" value="InterPro"/>
</dbReference>
<evidence type="ECO:0000256" key="1">
    <source>
        <dbReference type="ARBA" id="ARBA00011073"/>
    </source>
</evidence>
<dbReference type="InterPro" id="IPR023827">
    <property type="entry name" value="Peptidase_S8_Asp-AS"/>
</dbReference>
<comment type="similarity">
    <text evidence="1 5">Belongs to the peptidase S8 family.</text>
</comment>
<keyword evidence="9" id="KW-1185">Reference proteome</keyword>
<keyword evidence="4" id="KW-0720">Serine protease</keyword>
<dbReference type="SUPFAM" id="SSF52743">
    <property type="entry name" value="Subtilisin-like"/>
    <property type="match status" value="1"/>
</dbReference>
<gene>
    <name evidence="8" type="ORF">CFAM422_009246</name>
</gene>
<comment type="caution">
    <text evidence="8">The sequence shown here is derived from an EMBL/GenBank/DDBJ whole genome shotgun (WGS) entry which is preliminary data.</text>
</comment>
<name>A0A9P4X9N4_9HYPO</name>
<reference evidence="8 9" key="1">
    <citation type="submission" date="2018-06" db="EMBL/GenBank/DDBJ databases">
        <title>Genome analysis of cellulolytic fungus Trichoderma lentiforme CFAM-422.</title>
        <authorList>
            <person name="Steindorff A.S."/>
            <person name="Formighieri E.F."/>
            <person name="Midorikawa G.E.O."/>
            <person name="Tamietti M.S."/>
            <person name="Ramos E.Z."/>
            <person name="Silva A.S."/>
            <person name="Bon E.P.S."/>
            <person name="Mendes T.D."/>
            <person name="Damaso M.C.T."/>
            <person name="Favaro L.C.L."/>
        </authorList>
    </citation>
    <scope>NUCLEOTIDE SEQUENCE [LARGE SCALE GENOMIC DNA]</scope>
    <source>
        <strain evidence="8 9">CFAM-422</strain>
    </source>
</reference>
<evidence type="ECO:0000259" key="6">
    <source>
        <dbReference type="Pfam" id="PF00082"/>
    </source>
</evidence>
<evidence type="ECO:0000256" key="2">
    <source>
        <dbReference type="ARBA" id="ARBA00022670"/>
    </source>
</evidence>
<dbReference type="InterPro" id="IPR036852">
    <property type="entry name" value="Peptidase_S8/S53_dom_sf"/>
</dbReference>
<evidence type="ECO:0000256" key="3">
    <source>
        <dbReference type="ARBA" id="ARBA00022801"/>
    </source>
</evidence>
<dbReference type="Pfam" id="PF00082">
    <property type="entry name" value="Peptidase_S8"/>
    <property type="match status" value="1"/>
</dbReference>
<keyword evidence="2 8" id="KW-0645">Protease</keyword>
<dbReference type="EMBL" id="QLNT01000017">
    <property type="protein sequence ID" value="KAF3066104.1"/>
    <property type="molecule type" value="Genomic_DNA"/>
</dbReference>
<dbReference type="Pfam" id="PF24476">
    <property type="entry name" value="DUF7580"/>
    <property type="match status" value="1"/>
</dbReference>
<accession>A0A9P4X9N4</accession>
<evidence type="ECO:0000313" key="8">
    <source>
        <dbReference type="EMBL" id="KAF3066104.1"/>
    </source>
</evidence>
<comment type="caution">
    <text evidence="5">Lacks conserved residue(s) required for the propagation of feature annotation.</text>
</comment>
<dbReference type="PROSITE" id="PS51892">
    <property type="entry name" value="SUBTILASE"/>
    <property type="match status" value="1"/>
</dbReference>
<dbReference type="Gene3D" id="3.40.50.200">
    <property type="entry name" value="Peptidase S8/S53 domain"/>
    <property type="match status" value="1"/>
</dbReference>
<dbReference type="InterPro" id="IPR000209">
    <property type="entry name" value="Peptidase_S8/S53_dom"/>
</dbReference>
<dbReference type="Proteomes" id="UP000801864">
    <property type="component" value="Unassembled WGS sequence"/>
</dbReference>
<evidence type="ECO:0000259" key="7">
    <source>
        <dbReference type="Pfam" id="PF24476"/>
    </source>
</evidence>
<proteinExistence type="inferred from homology"/>
<dbReference type="InterPro" id="IPR015500">
    <property type="entry name" value="Peptidase_S8_subtilisin-rel"/>
</dbReference>
<feature type="domain" description="DUF7580" evidence="7">
    <location>
        <begin position="47"/>
        <end position="372"/>
    </location>
</feature>
<dbReference type="PANTHER" id="PTHR43806:SF11">
    <property type="entry name" value="CEREVISIN-RELATED"/>
    <property type="match status" value="1"/>
</dbReference>
<evidence type="ECO:0000256" key="4">
    <source>
        <dbReference type="ARBA" id="ARBA00022825"/>
    </source>
</evidence>
<dbReference type="GO" id="GO:0006508">
    <property type="term" value="P:proteolysis"/>
    <property type="evidence" value="ECO:0007669"/>
    <property type="project" value="UniProtKB-KW"/>
</dbReference>